<dbReference type="GO" id="GO:0016020">
    <property type="term" value="C:membrane"/>
    <property type="evidence" value="ECO:0007669"/>
    <property type="project" value="UniProtKB-SubCell"/>
</dbReference>
<dbReference type="PANTHER" id="PTHR11785">
    <property type="entry name" value="AMINO ACID TRANSPORTER"/>
    <property type="match status" value="1"/>
</dbReference>
<dbReference type="AlphaFoldDB" id="A0A8H6E954"/>
<feature type="signal peptide" evidence="5">
    <location>
        <begin position="1"/>
        <end position="15"/>
    </location>
</feature>
<dbReference type="Pfam" id="PF13520">
    <property type="entry name" value="AA_permease_2"/>
    <property type="match status" value="2"/>
</dbReference>
<evidence type="ECO:0000256" key="4">
    <source>
        <dbReference type="ARBA" id="ARBA00023136"/>
    </source>
</evidence>
<comment type="caution">
    <text evidence="6">The sequence shown here is derived from an EMBL/GenBank/DDBJ whole genome shotgun (WGS) entry which is preliminary data.</text>
</comment>
<protein>
    <submittedName>
        <fullName evidence="6">Uncharacterized protein</fullName>
    </submittedName>
</protein>
<keyword evidence="4" id="KW-0472">Membrane</keyword>
<evidence type="ECO:0000256" key="5">
    <source>
        <dbReference type="SAM" id="SignalP"/>
    </source>
</evidence>
<comment type="subcellular location">
    <subcellularLocation>
        <location evidence="1">Membrane</location>
        <topology evidence="1">Multi-pass membrane protein</topology>
    </subcellularLocation>
</comment>
<sequence length="215" mass="23731">MVVILYVLTSVACFAAVPKDDLTQAKQVPATLYFENIFGSASVAKGLNILVVISSFGDILAVMLLDMSRVIQECGRQGATLIMIIASPARDDFNFAVDLRIIPESFFDLLMGVGLLIIRRRHKRLGLPARTYRAWDIAVYFNILKNVYLLVMPWYPPDGGARAGEVSFWRASYAATGVGIQRLVTGPLETLAEWEASHYDSGYPLQAVSELVTPK</sequence>
<accession>A0A8H6E954</accession>
<dbReference type="PANTHER" id="PTHR11785:SF353">
    <property type="entry name" value="METHIONINE TRANSPORTER (EUROFUNG)"/>
    <property type="match status" value="1"/>
</dbReference>
<dbReference type="InterPro" id="IPR002293">
    <property type="entry name" value="AA/rel_permease1"/>
</dbReference>
<organism evidence="6 7">
    <name type="scientific">Petromyces alliaceus</name>
    <name type="common">Aspergillus alliaceus</name>
    <dbReference type="NCBI Taxonomy" id="209559"/>
    <lineage>
        <taxon>Eukaryota</taxon>
        <taxon>Fungi</taxon>
        <taxon>Dikarya</taxon>
        <taxon>Ascomycota</taxon>
        <taxon>Pezizomycotina</taxon>
        <taxon>Eurotiomycetes</taxon>
        <taxon>Eurotiomycetidae</taxon>
        <taxon>Eurotiales</taxon>
        <taxon>Aspergillaceae</taxon>
        <taxon>Aspergillus</taxon>
        <taxon>Aspergillus subgen. Circumdati</taxon>
    </lineage>
</organism>
<dbReference type="Gene3D" id="1.20.1740.10">
    <property type="entry name" value="Amino acid/polyamine transporter I"/>
    <property type="match status" value="1"/>
</dbReference>
<evidence type="ECO:0000256" key="2">
    <source>
        <dbReference type="ARBA" id="ARBA00022692"/>
    </source>
</evidence>
<feature type="chain" id="PRO_5034272879" evidence="5">
    <location>
        <begin position="16"/>
        <end position="215"/>
    </location>
</feature>
<gene>
    <name evidence="6" type="ORF">ETB97_008513</name>
</gene>
<proteinExistence type="predicted"/>
<evidence type="ECO:0000313" key="7">
    <source>
        <dbReference type="Proteomes" id="UP000541154"/>
    </source>
</evidence>
<reference evidence="6 7" key="1">
    <citation type="submission" date="2019-04" db="EMBL/GenBank/DDBJ databases">
        <title>Aspergillus burnettii sp. nov., novel species from soil in southeast Queensland.</title>
        <authorList>
            <person name="Gilchrist C.L.M."/>
            <person name="Pitt J.I."/>
            <person name="Lange L."/>
            <person name="Lacey H.J."/>
            <person name="Vuong D."/>
            <person name="Midgley D.J."/>
            <person name="Greenfield P."/>
            <person name="Bradbury M."/>
            <person name="Lacey E."/>
            <person name="Busk P.K."/>
            <person name="Pilgaard B."/>
            <person name="Chooi Y.H."/>
            <person name="Piggott A.M."/>
        </authorList>
    </citation>
    <scope>NUCLEOTIDE SEQUENCE [LARGE SCALE GENOMIC DNA]</scope>
    <source>
        <strain evidence="6 7">FRR 5400</strain>
    </source>
</reference>
<evidence type="ECO:0000256" key="3">
    <source>
        <dbReference type="ARBA" id="ARBA00022989"/>
    </source>
</evidence>
<dbReference type="GO" id="GO:0015179">
    <property type="term" value="F:L-amino acid transmembrane transporter activity"/>
    <property type="evidence" value="ECO:0007669"/>
    <property type="project" value="TreeGrafter"/>
</dbReference>
<dbReference type="Proteomes" id="UP000541154">
    <property type="component" value="Unassembled WGS sequence"/>
</dbReference>
<keyword evidence="7" id="KW-1185">Reference proteome</keyword>
<evidence type="ECO:0000256" key="1">
    <source>
        <dbReference type="ARBA" id="ARBA00004141"/>
    </source>
</evidence>
<dbReference type="EMBL" id="SPNV01000039">
    <property type="protein sequence ID" value="KAF5864107.1"/>
    <property type="molecule type" value="Genomic_DNA"/>
</dbReference>
<keyword evidence="2" id="KW-0812">Transmembrane</keyword>
<dbReference type="InterPro" id="IPR050598">
    <property type="entry name" value="AminoAcid_Transporter"/>
</dbReference>
<keyword evidence="3" id="KW-1133">Transmembrane helix</keyword>
<name>A0A8H6E954_PETAA</name>
<evidence type="ECO:0000313" key="6">
    <source>
        <dbReference type="EMBL" id="KAF5864107.1"/>
    </source>
</evidence>
<keyword evidence="5" id="KW-0732">Signal</keyword>